<organism evidence="2 3">
    <name type="scientific">Eutypa lata (strain UCR-EL1)</name>
    <name type="common">Grapevine dieback disease fungus</name>
    <name type="synonym">Eutypa armeniacae</name>
    <dbReference type="NCBI Taxonomy" id="1287681"/>
    <lineage>
        <taxon>Eukaryota</taxon>
        <taxon>Fungi</taxon>
        <taxon>Dikarya</taxon>
        <taxon>Ascomycota</taxon>
        <taxon>Pezizomycotina</taxon>
        <taxon>Sordariomycetes</taxon>
        <taxon>Xylariomycetidae</taxon>
        <taxon>Xylariales</taxon>
        <taxon>Diatrypaceae</taxon>
        <taxon>Eutypa</taxon>
    </lineage>
</organism>
<dbReference type="InterPro" id="IPR011008">
    <property type="entry name" value="Dimeric_a/b-barrel"/>
</dbReference>
<dbReference type="eggNOG" id="ENOG502RYGD">
    <property type="taxonomic scope" value="Eukaryota"/>
</dbReference>
<dbReference type="EMBL" id="KB705561">
    <property type="protein sequence ID" value="EMR71879.1"/>
    <property type="molecule type" value="Genomic_DNA"/>
</dbReference>
<sequence>MVVINLHLIALKPGYTVQSFLRELHRNGIKPIVQAVVLRWMIMPSHLSAGHLLGRNIRWDMLLVLDAEVTTSSPTRIPPDARAQILAEWSASCGVSSRALLWYSTDNAELLHPGPQSVAPPAPPEVAPSSSSSQNLEMSAELKEWIASSLPARLRDRPVSMLNLLSFHEGKEDQYKRYGAEFKAKVGARHGAKVKLVGKVVGEQARDDGWDEGWDEVAFVHYPSVRHFAAMAASADYQDVNRKYRLGALRDTFILCVMEVDDRGEIVADQAIREKL</sequence>
<accession>M7SZ26</accession>
<evidence type="ECO:0000313" key="2">
    <source>
        <dbReference type="EMBL" id="EMR71879.1"/>
    </source>
</evidence>
<gene>
    <name evidence="2" type="ORF">UCREL1_1076</name>
</gene>
<dbReference type="HOGENOM" id="CLU_085773_0_0_1"/>
<dbReference type="OMA" id="ARNIHWD"/>
<dbReference type="Gene3D" id="3.30.70.100">
    <property type="match status" value="1"/>
</dbReference>
<dbReference type="SUPFAM" id="SSF54909">
    <property type="entry name" value="Dimeric alpha+beta barrel"/>
    <property type="match status" value="1"/>
</dbReference>
<keyword evidence="3" id="KW-1185">Reference proteome</keyword>
<dbReference type="PANTHER" id="PTHR40257:SF1">
    <property type="entry name" value="DUF1330 DOMAIN-CONTAINING PROTEIN"/>
    <property type="match status" value="1"/>
</dbReference>
<name>M7SZ26_EUTLA</name>
<dbReference type="AlphaFoldDB" id="M7SZ26"/>
<dbReference type="Proteomes" id="UP000012174">
    <property type="component" value="Unassembled WGS sequence"/>
</dbReference>
<reference evidence="3" key="1">
    <citation type="journal article" date="2013" name="Genome Announc.">
        <title>Draft genome sequence of the grapevine dieback fungus Eutypa lata UCR-EL1.</title>
        <authorList>
            <person name="Blanco-Ulate B."/>
            <person name="Rolshausen P.E."/>
            <person name="Cantu D."/>
        </authorList>
    </citation>
    <scope>NUCLEOTIDE SEQUENCE [LARGE SCALE GENOMIC DNA]</scope>
    <source>
        <strain evidence="3">UCR-EL1</strain>
    </source>
</reference>
<protein>
    <recommendedName>
        <fullName evidence="4">DUF1330 domain-containing protein</fullName>
    </recommendedName>
</protein>
<evidence type="ECO:0000256" key="1">
    <source>
        <dbReference type="SAM" id="MobiDB-lite"/>
    </source>
</evidence>
<feature type="region of interest" description="Disordered" evidence="1">
    <location>
        <begin position="112"/>
        <end position="132"/>
    </location>
</feature>
<proteinExistence type="predicted"/>
<dbReference type="OrthoDB" id="265717at2759"/>
<evidence type="ECO:0000313" key="3">
    <source>
        <dbReference type="Proteomes" id="UP000012174"/>
    </source>
</evidence>
<dbReference type="KEGG" id="ela:UCREL1_1076"/>
<evidence type="ECO:0008006" key="4">
    <source>
        <dbReference type="Google" id="ProtNLM"/>
    </source>
</evidence>
<dbReference type="PANTHER" id="PTHR40257">
    <property type="match status" value="1"/>
</dbReference>